<accession>A0A1M6NC66</accession>
<evidence type="ECO:0000313" key="2">
    <source>
        <dbReference type="Proteomes" id="UP000184310"/>
    </source>
</evidence>
<gene>
    <name evidence="1" type="ORF">SAMN02745163_02862</name>
</gene>
<dbReference type="AlphaFoldDB" id="A0A1M6NC66"/>
<dbReference type="EMBL" id="FQZB01000012">
    <property type="protein sequence ID" value="SHJ93330.1"/>
    <property type="molecule type" value="Genomic_DNA"/>
</dbReference>
<proteinExistence type="predicted"/>
<reference evidence="1 2" key="1">
    <citation type="submission" date="2016-11" db="EMBL/GenBank/DDBJ databases">
        <authorList>
            <person name="Jaros S."/>
            <person name="Januszkiewicz K."/>
            <person name="Wedrychowicz H."/>
        </authorList>
    </citation>
    <scope>NUCLEOTIDE SEQUENCE [LARGE SCALE GENOMIC DNA]</scope>
    <source>
        <strain evidence="1 2">DSM 21758</strain>
    </source>
</reference>
<dbReference type="RefSeq" id="WP_159433252.1">
    <property type="nucleotide sequence ID" value="NZ_FQZB01000012.1"/>
</dbReference>
<protein>
    <submittedName>
        <fullName evidence="1">Uncharacterized protein</fullName>
    </submittedName>
</protein>
<sequence length="55" mass="6434">MGNIEGKIKNIKCIYPKEENREAFNELVAKVIIDVALKKLPQEYLEMLILKLKEM</sequence>
<organism evidence="1 2">
    <name type="scientific">Clostridium cavendishii DSM 21758</name>
    <dbReference type="NCBI Taxonomy" id="1121302"/>
    <lineage>
        <taxon>Bacteria</taxon>
        <taxon>Bacillati</taxon>
        <taxon>Bacillota</taxon>
        <taxon>Clostridia</taxon>
        <taxon>Eubacteriales</taxon>
        <taxon>Clostridiaceae</taxon>
        <taxon>Clostridium</taxon>
    </lineage>
</organism>
<keyword evidence="2" id="KW-1185">Reference proteome</keyword>
<dbReference type="Proteomes" id="UP000184310">
    <property type="component" value="Unassembled WGS sequence"/>
</dbReference>
<name>A0A1M6NC66_9CLOT</name>
<evidence type="ECO:0000313" key="1">
    <source>
        <dbReference type="EMBL" id="SHJ93330.1"/>
    </source>
</evidence>